<dbReference type="Gene3D" id="3.40.630.30">
    <property type="match status" value="1"/>
</dbReference>
<dbReference type="Proteomes" id="UP000289856">
    <property type="component" value="Chromosome"/>
</dbReference>
<keyword evidence="1" id="KW-0808">Transferase</keyword>
<proteinExistence type="predicted"/>
<dbReference type="GO" id="GO:0016747">
    <property type="term" value="F:acyltransferase activity, transferring groups other than amino-acyl groups"/>
    <property type="evidence" value="ECO:0007669"/>
    <property type="project" value="InterPro"/>
</dbReference>
<dbReference type="CDD" id="cd04301">
    <property type="entry name" value="NAT_SF"/>
    <property type="match status" value="1"/>
</dbReference>
<sequence length="152" mass="18247">MIRWKQPRDDKGIVDLVRTQLVPISPWQHPRDRRLHNEITRRLRKGATLVIAQSRRSVPLAFLQMEFRYKILFINLLAVHSQYQNRQWGTELMKRAEQHGRKKGCTMARVYVDDNNTRALRFYQRNGYYIVRLLPELRFIELAKSLADEGWN</sequence>
<dbReference type="Pfam" id="PF00583">
    <property type="entry name" value="Acetyltransf_1"/>
    <property type="match status" value="1"/>
</dbReference>
<gene>
    <name evidence="4" type="ORF">KCTCHS21_15380</name>
</gene>
<dbReference type="PROSITE" id="PS51186">
    <property type="entry name" value="GNAT"/>
    <property type="match status" value="1"/>
</dbReference>
<keyword evidence="2" id="KW-0012">Acyltransferase</keyword>
<dbReference type="InterPro" id="IPR000182">
    <property type="entry name" value="GNAT_dom"/>
</dbReference>
<evidence type="ECO:0000313" key="4">
    <source>
        <dbReference type="EMBL" id="BBI32139.1"/>
    </source>
</evidence>
<accession>A0A3T1D287</accession>
<dbReference type="RefSeq" id="WP_157993982.1">
    <property type="nucleotide sequence ID" value="NZ_AP019400.1"/>
</dbReference>
<dbReference type="SUPFAM" id="SSF55729">
    <property type="entry name" value="Acyl-CoA N-acyltransferases (Nat)"/>
    <property type="match status" value="1"/>
</dbReference>
<dbReference type="PANTHER" id="PTHR43420:SF47">
    <property type="entry name" value="N-ACETYLTRANSFERASE DOMAIN-CONTAINING PROTEIN"/>
    <property type="match status" value="1"/>
</dbReference>
<evidence type="ECO:0000256" key="2">
    <source>
        <dbReference type="ARBA" id="ARBA00023315"/>
    </source>
</evidence>
<evidence type="ECO:0000313" key="5">
    <source>
        <dbReference type="Proteomes" id="UP000289856"/>
    </source>
</evidence>
<dbReference type="KEGG" id="cohn:KCTCHS21_15380"/>
<reference evidence="4 5" key="1">
    <citation type="submission" date="2019-01" db="EMBL/GenBank/DDBJ databases">
        <title>Complete genome sequence of Cohnella hallensis HS21 isolated from Korean fir (Abies koreana) rhizospheric soil.</title>
        <authorList>
            <person name="Jiang L."/>
            <person name="Kang S.W."/>
            <person name="Kim S."/>
            <person name="Jung J."/>
            <person name="Kim C.Y."/>
            <person name="Kim D.H."/>
            <person name="Kim S.W."/>
            <person name="Lee J."/>
        </authorList>
    </citation>
    <scope>NUCLEOTIDE SEQUENCE [LARGE SCALE GENOMIC DNA]</scope>
    <source>
        <strain evidence="4 5">HS21</strain>
    </source>
</reference>
<dbReference type="PANTHER" id="PTHR43420">
    <property type="entry name" value="ACETYLTRANSFERASE"/>
    <property type="match status" value="1"/>
</dbReference>
<protein>
    <recommendedName>
        <fullName evidence="3">N-acetyltransferase domain-containing protein</fullName>
    </recommendedName>
</protein>
<dbReference type="InterPro" id="IPR050680">
    <property type="entry name" value="YpeA/RimI_acetyltransf"/>
</dbReference>
<feature type="domain" description="N-acetyltransferase" evidence="3">
    <location>
        <begin position="1"/>
        <end position="147"/>
    </location>
</feature>
<keyword evidence="5" id="KW-1185">Reference proteome</keyword>
<dbReference type="EMBL" id="AP019400">
    <property type="protein sequence ID" value="BBI32139.1"/>
    <property type="molecule type" value="Genomic_DNA"/>
</dbReference>
<dbReference type="OrthoDB" id="2638380at2"/>
<name>A0A3T1D287_9BACL</name>
<evidence type="ECO:0000256" key="1">
    <source>
        <dbReference type="ARBA" id="ARBA00022679"/>
    </source>
</evidence>
<evidence type="ECO:0000259" key="3">
    <source>
        <dbReference type="PROSITE" id="PS51186"/>
    </source>
</evidence>
<organism evidence="4 5">
    <name type="scientific">Cohnella abietis</name>
    <dbReference type="NCBI Taxonomy" id="2507935"/>
    <lineage>
        <taxon>Bacteria</taxon>
        <taxon>Bacillati</taxon>
        <taxon>Bacillota</taxon>
        <taxon>Bacilli</taxon>
        <taxon>Bacillales</taxon>
        <taxon>Paenibacillaceae</taxon>
        <taxon>Cohnella</taxon>
    </lineage>
</organism>
<dbReference type="AlphaFoldDB" id="A0A3T1D287"/>
<dbReference type="InterPro" id="IPR016181">
    <property type="entry name" value="Acyl_CoA_acyltransferase"/>
</dbReference>